<feature type="binding site" evidence="8">
    <location>
        <position position="199"/>
    </location>
    <ligand>
        <name>ATP</name>
        <dbReference type="ChEBI" id="CHEBI:30616"/>
    </ligand>
</feature>
<dbReference type="InterPro" id="IPR000980">
    <property type="entry name" value="SH2"/>
</dbReference>
<dbReference type="EMBL" id="KN716253">
    <property type="protein sequence ID" value="KJH48886.1"/>
    <property type="molecule type" value="Genomic_DNA"/>
</dbReference>
<dbReference type="PROSITE" id="PS50011">
    <property type="entry name" value="PROTEIN_KINASE_DOM"/>
    <property type="match status" value="1"/>
</dbReference>
<dbReference type="STRING" id="29172.A0A0D8Y2T5"/>
<comment type="catalytic activity">
    <reaction evidence="6 9">
        <text>L-tyrosyl-[protein] + ATP = O-phospho-L-tyrosyl-[protein] + ADP + H(+)</text>
        <dbReference type="Rhea" id="RHEA:10596"/>
        <dbReference type="Rhea" id="RHEA-COMP:10136"/>
        <dbReference type="Rhea" id="RHEA-COMP:20101"/>
        <dbReference type="ChEBI" id="CHEBI:15378"/>
        <dbReference type="ChEBI" id="CHEBI:30616"/>
        <dbReference type="ChEBI" id="CHEBI:46858"/>
        <dbReference type="ChEBI" id="CHEBI:61978"/>
        <dbReference type="ChEBI" id="CHEBI:456216"/>
        <dbReference type="EC" id="2.7.10.2"/>
    </reaction>
</comment>
<evidence type="ECO:0000256" key="5">
    <source>
        <dbReference type="ARBA" id="ARBA00023137"/>
    </source>
</evidence>
<dbReference type="InterPro" id="IPR011009">
    <property type="entry name" value="Kinase-like_dom_sf"/>
</dbReference>
<dbReference type="GO" id="GO:0004715">
    <property type="term" value="F:non-membrane spanning protein tyrosine kinase activity"/>
    <property type="evidence" value="ECO:0007669"/>
    <property type="project" value="UniProtKB-EC"/>
</dbReference>
<dbReference type="Gene3D" id="1.10.510.10">
    <property type="entry name" value="Transferase(Phosphotransferase) domain 1"/>
    <property type="match status" value="1"/>
</dbReference>
<dbReference type="CDD" id="cd10361">
    <property type="entry name" value="SH2_Fps_family"/>
    <property type="match status" value="1"/>
</dbReference>
<evidence type="ECO:0000256" key="3">
    <source>
        <dbReference type="ARBA" id="ARBA00022777"/>
    </source>
</evidence>
<dbReference type="InterPro" id="IPR020635">
    <property type="entry name" value="Tyr_kinase_cat_dom"/>
</dbReference>
<dbReference type="SMART" id="SM00252">
    <property type="entry name" value="SH2"/>
    <property type="match status" value="1"/>
</dbReference>
<dbReference type="PROSITE" id="PS00107">
    <property type="entry name" value="PROTEIN_KINASE_ATP"/>
    <property type="match status" value="1"/>
</dbReference>
<dbReference type="EC" id="2.7.10.2" evidence="9"/>
<evidence type="ECO:0000256" key="1">
    <source>
        <dbReference type="ARBA" id="ARBA00022679"/>
    </source>
</evidence>
<dbReference type="PRINTS" id="PR00109">
    <property type="entry name" value="TYRKINASE"/>
</dbReference>
<evidence type="ECO:0000259" key="11">
    <source>
        <dbReference type="PROSITE" id="PS50011"/>
    </source>
</evidence>
<proteinExistence type="inferred from homology"/>
<dbReference type="Pfam" id="PF07714">
    <property type="entry name" value="PK_Tyr_Ser-Thr"/>
    <property type="match status" value="1"/>
</dbReference>
<reference evidence="13" key="2">
    <citation type="journal article" date="2016" name="Sci. Rep.">
        <title>Dictyocaulus viviparus genome, variome and transcriptome elucidate lungworm biology and support future intervention.</title>
        <authorList>
            <person name="McNulty S.N."/>
            <person name="Strube C."/>
            <person name="Rosa B.A."/>
            <person name="Martin J.C."/>
            <person name="Tyagi R."/>
            <person name="Choi Y.J."/>
            <person name="Wang Q."/>
            <person name="Hallsworth Pepin K."/>
            <person name="Zhang X."/>
            <person name="Ozersky P."/>
            <person name="Wilson R.K."/>
            <person name="Sternberg P.W."/>
            <person name="Gasser R.B."/>
            <person name="Mitreva M."/>
        </authorList>
    </citation>
    <scope>NUCLEOTIDE SEQUENCE [LARGE SCALE GENOMIC DNA]</scope>
    <source>
        <strain evidence="13">HannoverDv2000</strain>
    </source>
</reference>
<dbReference type="SUPFAM" id="SSF55550">
    <property type="entry name" value="SH2 domain"/>
    <property type="match status" value="1"/>
</dbReference>
<dbReference type="SUPFAM" id="SSF56112">
    <property type="entry name" value="Protein kinase-like (PK-like)"/>
    <property type="match status" value="1"/>
</dbReference>
<evidence type="ECO:0000256" key="8">
    <source>
        <dbReference type="PROSITE-ProRule" id="PRU10141"/>
    </source>
</evidence>
<dbReference type="PROSITE" id="PS00109">
    <property type="entry name" value="PROTEIN_KINASE_TYR"/>
    <property type="match status" value="1"/>
</dbReference>
<dbReference type="Pfam" id="PF00017">
    <property type="entry name" value="SH2"/>
    <property type="match status" value="1"/>
</dbReference>
<sequence>MKTRKNQPPTPPTKSRNLSALKKLNFYHGYLPREDVVFLLHYVGEFLLRLSEVESESKHPSKREIILSVVCEGEADAKHFTPAMQKYEKEEEQRIGIKKYARKRGKVRNIVVHRQHGKYLVETKHVFDSLSDLIQHYKTKPCSLTGTEFTLQYPIPHQSWEYYHSDLQLGKVLGEGAYGMVRSGTLRSKANKTIQVAIKQKKPYLKRSVCFFLHQSKTHTDLGKAKIKEMMNEARLMRLFQVGGALNSFLRTQGKKLDVNDRITLCVGAASGVEYLHLNECIHRDLAARNCLITEEKVVKISDFGLSRIGTQYKLKTPMKLPIKWLAPESIETFTFSLKTDVFSFGVLAYEVFTNGGEPWDGMTNAEVKVAVSSGKFLIFPNTCPERLRNFFSLRVFAKDSSQRATMSEVMKTLRVFLT</sequence>
<keyword evidence="3 9" id="KW-0418">Kinase</keyword>
<evidence type="ECO:0000313" key="13">
    <source>
        <dbReference type="Proteomes" id="UP000053766"/>
    </source>
</evidence>
<evidence type="ECO:0000256" key="6">
    <source>
        <dbReference type="ARBA" id="ARBA00051245"/>
    </source>
</evidence>
<dbReference type="PANTHER" id="PTHR24418">
    <property type="entry name" value="TYROSINE-PROTEIN KINASE"/>
    <property type="match status" value="1"/>
</dbReference>
<keyword evidence="2 8" id="KW-0547">Nucleotide-binding</keyword>
<keyword evidence="4 8" id="KW-0067">ATP-binding</keyword>
<keyword evidence="7" id="KW-0727">SH2 domain</keyword>
<evidence type="ECO:0000313" key="12">
    <source>
        <dbReference type="EMBL" id="KJH48886.1"/>
    </source>
</evidence>
<reference evidence="12 13" key="1">
    <citation type="submission" date="2013-11" db="EMBL/GenBank/DDBJ databases">
        <title>Draft genome of the bovine lungworm Dictyocaulus viviparus.</title>
        <authorList>
            <person name="Mitreva M."/>
        </authorList>
    </citation>
    <scope>NUCLEOTIDE SEQUENCE [LARGE SCALE GENOMIC DNA]</scope>
    <source>
        <strain evidence="12 13">HannoverDv2000</strain>
    </source>
</reference>
<dbReference type="PROSITE" id="PS50001">
    <property type="entry name" value="SH2"/>
    <property type="match status" value="1"/>
</dbReference>
<evidence type="ECO:0000256" key="7">
    <source>
        <dbReference type="PROSITE-ProRule" id="PRU00191"/>
    </source>
</evidence>
<dbReference type="InterPro" id="IPR036860">
    <property type="entry name" value="SH2_dom_sf"/>
</dbReference>
<comment type="similarity">
    <text evidence="9">Belongs to the protein kinase superfamily. Tyr protein kinase family.</text>
</comment>
<dbReference type="InterPro" id="IPR001245">
    <property type="entry name" value="Ser-Thr/Tyr_kinase_cat_dom"/>
</dbReference>
<dbReference type="Gene3D" id="3.30.505.10">
    <property type="entry name" value="SH2 domain"/>
    <property type="match status" value="1"/>
</dbReference>
<evidence type="ECO:0000256" key="4">
    <source>
        <dbReference type="ARBA" id="ARBA00022840"/>
    </source>
</evidence>
<evidence type="ECO:0000256" key="2">
    <source>
        <dbReference type="ARBA" id="ARBA00022741"/>
    </source>
</evidence>
<keyword evidence="1 9" id="KW-0808">Transferase</keyword>
<dbReference type="CDD" id="cd00192">
    <property type="entry name" value="PTKc"/>
    <property type="match status" value="1"/>
</dbReference>
<protein>
    <recommendedName>
        <fullName evidence="9">Tyrosine-protein kinase</fullName>
        <ecNumber evidence="9">2.7.10.2</ecNumber>
    </recommendedName>
</protein>
<keyword evidence="5 9" id="KW-0829">Tyrosine-protein kinase</keyword>
<dbReference type="InterPro" id="IPR017441">
    <property type="entry name" value="Protein_kinase_ATP_BS"/>
</dbReference>
<dbReference type="InterPro" id="IPR008266">
    <property type="entry name" value="Tyr_kinase_AS"/>
</dbReference>
<organism evidence="12 13">
    <name type="scientific">Dictyocaulus viviparus</name>
    <name type="common">Bovine lungworm</name>
    <dbReference type="NCBI Taxonomy" id="29172"/>
    <lineage>
        <taxon>Eukaryota</taxon>
        <taxon>Metazoa</taxon>
        <taxon>Ecdysozoa</taxon>
        <taxon>Nematoda</taxon>
        <taxon>Chromadorea</taxon>
        <taxon>Rhabditida</taxon>
        <taxon>Rhabditina</taxon>
        <taxon>Rhabditomorpha</taxon>
        <taxon>Strongyloidea</taxon>
        <taxon>Metastrongylidae</taxon>
        <taxon>Dictyocaulus</taxon>
    </lineage>
</organism>
<dbReference type="InterPro" id="IPR050198">
    <property type="entry name" value="Non-receptor_tyrosine_kinases"/>
</dbReference>
<dbReference type="OrthoDB" id="4062651at2759"/>
<keyword evidence="13" id="KW-1185">Reference proteome</keyword>
<dbReference type="GO" id="GO:0005524">
    <property type="term" value="F:ATP binding"/>
    <property type="evidence" value="ECO:0007669"/>
    <property type="project" value="UniProtKB-UniRule"/>
</dbReference>
<dbReference type="AlphaFoldDB" id="A0A0D8Y2T5"/>
<feature type="domain" description="Protein kinase" evidence="11">
    <location>
        <begin position="167"/>
        <end position="418"/>
    </location>
</feature>
<evidence type="ECO:0000259" key="10">
    <source>
        <dbReference type="PROSITE" id="PS50001"/>
    </source>
</evidence>
<accession>A0A0D8Y2T5</accession>
<dbReference type="Proteomes" id="UP000053766">
    <property type="component" value="Unassembled WGS sequence"/>
</dbReference>
<dbReference type="Gene3D" id="3.30.200.20">
    <property type="entry name" value="Phosphorylase Kinase, domain 1"/>
    <property type="match status" value="1"/>
</dbReference>
<dbReference type="SMART" id="SM00219">
    <property type="entry name" value="TyrKc"/>
    <property type="match status" value="1"/>
</dbReference>
<feature type="domain" description="SH2" evidence="10">
    <location>
        <begin position="26"/>
        <end position="155"/>
    </location>
</feature>
<gene>
    <name evidence="12" type="ORF">DICVIV_05012</name>
</gene>
<name>A0A0D8Y2T5_DICVI</name>
<dbReference type="InterPro" id="IPR035849">
    <property type="entry name" value="Fes/Fps/Fer_SH2"/>
</dbReference>
<dbReference type="InterPro" id="IPR000719">
    <property type="entry name" value="Prot_kinase_dom"/>
</dbReference>
<evidence type="ECO:0000256" key="9">
    <source>
        <dbReference type="RuleBase" id="RU362096"/>
    </source>
</evidence>